<dbReference type="Pfam" id="PF06911">
    <property type="entry name" value="Senescence"/>
    <property type="match status" value="1"/>
</dbReference>
<evidence type="ECO:0000259" key="2">
    <source>
        <dbReference type="SMART" id="SM00745"/>
    </source>
</evidence>
<keyword evidence="4" id="KW-1185">Reference proteome</keyword>
<organism evidence="3 4">
    <name type="scientific">Tegillarca granosa</name>
    <name type="common">Malaysian cockle</name>
    <name type="synonym">Anadara granosa</name>
    <dbReference type="NCBI Taxonomy" id="220873"/>
    <lineage>
        <taxon>Eukaryota</taxon>
        <taxon>Metazoa</taxon>
        <taxon>Spiralia</taxon>
        <taxon>Lophotrochozoa</taxon>
        <taxon>Mollusca</taxon>
        <taxon>Bivalvia</taxon>
        <taxon>Autobranchia</taxon>
        <taxon>Pteriomorphia</taxon>
        <taxon>Arcoida</taxon>
        <taxon>Arcoidea</taxon>
        <taxon>Arcidae</taxon>
        <taxon>Tegillarca</taxon>
    </lineage>
</organism>
<reference evidence="3 4" key="1">
    <citation type="submission" date="2022-12" db="EMBL/GenBank/DDBJ databases">
        <title>Chromosome-level genome of Tegillarca granosa.</title>
        <authorList>
            <person name="Kim J."/>
        </authorList>
    </citation>
    <scope>NUCLEOTIDE SEQUENCE [LARGE SCALE GENOMIC DNA]</scope>
    <source>
        <strain evidence="3">Teg-2019</strain>
        <tissue evidence="3">Adductor muscle</tissue>
    </source>
</reference>
<dbReference type="SUPFAM" id="SSF116846">
    <property type="entry name" value="MIT domain"/>
    <property type="match status" value="1"/>
</dbReference>
<gene>
    <name evidence="3" type="ORF">KUTeg_024287</name>
</gene>
<protein>
    <recommendedName>
        <fullName evidence="2">MIT domain-containing protein</fullName>
    </recommendedName>
</protein>
<comment type="caution">
    <text evidence="3">The sequence shown here is derived from an EMBL/GenBank/DDBJ whole genome shotgun (WGS) entry which is preliminary data.</text>
</comment>
<dbReference type="EMBL" id="JARBDR010000923">
    <property type="protein sequence ID" value="KAJ8297756.1"/>
    <property type="molecule type" value="Genomic_DNA"/>
</dbReference>
<dbReference type="InterPro" id="IPR045036">
    <property type="entry name" value="Spartin-like"/>
</dbReference>
<dbReference type="PANTHER" id="PTHR21068">
    <property type="entry name" value="SPARTIN"/>
    <property type="match status" value="1"/>
</dbReference>
<accession>A0ABQ9DWW8</accession>
<evidence type="ECO:0000256" key="1">
    <source>
        <dbReference type="SAM" id="MobiDB-lite"/>
    </source>
</evidence>
<dbReference type="InterPro" id="IPR036181">
    <property type="entry name" value="MIT_dom_sf"/>
</dbReference>
<feature type="compositionally biased region" description="Acidic residues" evidence="1">
    <location>
        <begin position="274"/>
        <end position="283"/>
    </location>
</feature>
<dbReference type="PANTHER" id="PTHR21068:SF43">
    <property type="entry name" value="SPARTIN"/>
    <property type="match status" value="1"/>
</dbReference>
<sequence>MAECQMTRPREGPRPPRPPPPSQVADDTTLTGYALFQKQHDKGYKFINKGLSLDEQGQVDEAMSKYQEGLSYIAKAMAVNAEELSCTEEEKDSVKQMQQKMTKTKLQIEYRLQSLQAHIMNGTSSMSNGSTSMDVNHGLPSYEEAMSNTGSVSGDDEFSALGDSIMSDSTSSLDSHVANAEEILCIPDGVQIFYITPEGYVSAPSYPSSMRMFKFTDELTQTDMTRDGMHRPPAFMQVGDWYYPLVPGQSPALHATNGSYIFPDVTQERQERTEDGEEMETEETTTSSKISKGIMIAADWMSWGLGKGAEKAGHYIKLGSEKLKAKINPEEKPREIDPRVQNGVRYARQGAHVAVKVSSFLVTKLGEATMAVAREVAPVIRKQGEKFLPKSIKEPSKDGKSKVDGVVEVAATGLKGFGTVYMSLEAAAKALGKSLANETVQIVDHKYGSQAGQLADNAIYTVGNVAMTAYNADNLGIKAIAKKTAKDTGKALLKDIDESRKKPKTLNLNVLV</sequence>
<dbReference type="Gene3D" id="1.20.58.80">
    <property type="entry name" value="Phosphotransferase system, lactose/cellobiose-type IIA subunit"/>
    <property type="match status" value="1"/>
</dbReference>
<dbReference type="InterPro" id="IPR007330">
    <property type="entry name" value="MIT_dom"/>
</dbReference>
<evidence type="ECO:0000313" key="3">
    <source>
        <dbReference type="EMBL" id="KAJ8297756.1"/>
    </source>
</evidence>
<dbReference type="SMART" id="SM00745">
    <property type="entry name" value="MIT"/>
    <property type="match status" value="1"/>
</dbReference>
<feature type="region of interest" description="Disordered" evidence="1">
    <location>
        <begin position="1"/>
        <end position="27"/>
    </location>
</feature>
<evidence type="ECO:0000313" key="4">
    <source>
        <dbReference type="Proteomes" id="UP001217089"/>
    </source>
</evidence>
<feature type="region of interest" description="Disordered" evidence="1">
    <location>
        <begin position="268"/>
        <end position="288"/>
    </location>
</feature>
<name>A0ABQ9DWW8_TEGGR</name>
<dbReference type="Proteomes" id="UP001217089">
    <property type="component" value="Unassembled WGS sequence"/>
</dbReference>
<feature type="domain" description="MIT" evidence="2">
    <location>
        <begin position="36"/>
        <end position="114"/>
    </location>
</feature>
<proteinExistence type="predicted"/>
<dbReference type="InterPro" id="IPR009686">
    <property type="entry name" value="Senescence/spartin_C"/>
</dbReference>